<dbReference type="UniPathway" id="UPA00070">
    <property type="reaction ID" value="UER00946"/>
</dbReference>
<evidence type="ECO:0000256" key="17">
    <source>
        <dbReference type="SAM" id="MobiDB-lite"/>
    </source>
</evidence>
<dbReference type="AlphaFoldDB" id="A0A830H9U0"/>
<reference evidence="19" key="1">
    <citation type="submission" date="2020-10" db="EMBL/GenBank/DDBJ databases">
        <title>Unveiling of a novel bifunctional photoreceptor, Dualchrome1, isolated from a cosmopolitan green alga.</title>
        <authorList>
            <person name="Suzuki S."/>
            <person name="Kawachi M."/>
        </authorList>
    </citation>
    <scope>NUCLEOTIDE SEQUENCE</scope>
    <source>
        <strain evidence="19">NIES 2893</strain>
    </source>
</reference>
<dbReference type="PANTHER" id="PTHR48109">
    <property type="entry name" value="DIHYDROOROTATE DEHYDROGENASE (QUINONE), MITOCHONDRIAL-RELATED"/>
    <property type="match status" value="1"/>
</dbReference>
<dbReference type="PANTHER" id="PTHR48109:SF4">
    <property type="entry name" value="DIHYDROOROTATE DEHYDROGENASE (QUINONE), MITOCHONDRIAL"/>
    <property type="match status" value="1"/>
</dbReference>
<dbReference type="NCBIfam" id="NF003645">
    <property type="entry name" value="PRK05286.1-2"/>
    <property type="match status" value="1"/>
</dbReference>
<dbReference type="PROSITE" id="PS00912">
    <property type="entry name" value="DHODEHASE_2"/>
    <property type="match status" value="1"/>
</dbReference>
<dbReference type="InterPro" id="IPR050074">
    <property type="entry name" value="DHO_dehydrogenase"/>
</dbReference>
<evidence type="ECO:0000256" key="4">
    <source>
        <dbReference type="ARBA" id="ARBA00012791"/>
    </source>
</evidence>
<evidence type="ECO:0000259" key="18">
    <source>
        <dbReference type="Pfam" id="PF01180"/>
    </source>
</evidence>
<keyword evidence="9 16" id="KW-0999">Mitochondrion inner membrane</keyword>
<keyword evidence="7 16" id="KW-0288">FMN</keyword>
<evidence type="ECO:0000256" key="16">
    <source>
        <dbReference type="RuleBase" id="RU361255"/>
    </source>
</evidence>
<evidence type="ECO:0000313" key="19">
    <source>
        <dbReference type="EMBL" id="GHP03392.1"/>
    </source>
</evidence>
<dbReference type="GO" id="GO:0044205">
    <property type="term" value="P:'de novo' UMP biosynthetic process"/>
    <property type="evidence" value="ECO:0007669"/>
    <property type="project" value="UniProtKB-UniPathway"/>
</dbReference>
<dbReference type="InterPro" id="IPR005719">
    <property type="entry name" value="Dihydroorotate_DH_2"/>
</dbReference>
<evidence type="ECO:0000256" key="5">
    <source>
        <dbReference type="ARBA" id="ARBA00017599"/>
    </source>
</evidence>
<evidence type="ECO:0000256" key="6">
    <source>
        <dbReference type="ARBA" id="ARBA00022630"/>
    </source>
</evidence>
<comment type="catalytic activity">
    <reaction evidence="15 16">
        <text>(S)-dihydroorotate + a quinone = orotate + a quinol</text>
        <dbReference type="Rhea" id="RHEA:30187"/>
        <dbReference type="ChEBI" id="CHEBI:24646"/>
        <dbReference type="ChEBI" id="CHEBI:30839"/>
        <dbReference type="ChEBI" id="CHEBI:30864"/>
        <dbReference type="ChEBI" id="CHEBI:132124"/>
        <dbReference type="EC" id="1.3.5.2"/>
    </reaction>
</comment>
<evidence type="ECO:0000256" key="7">
    <source>
        <dbReference type="ARBA" id="ARBA00022643"/>
    </source>
</evidence>
<keyword evidence="20" id="KW-1185">Reference proteome</keyword>
<evidence type="ECO:0000256" key="12">
    <source>
        <dbReference type="ARBA" id="ARBA00023002"/>
    </source>
</evidence>
<evidence type="ECO:0000256" key="1">
    <source>
        <dbReference type="ARBA" id="ARBA00004434"/>
    </source>
</evidence>
<comment type="caution">
    <text evidence="19">The sequence shown here is derived from an EMBL/GenBank/DDBJ whole genome shotgun (WGS) entry which is preliminary data.</text>
</comment>
<dbReference type="EMBL" id="BNJQ01000005">
    <property type="protein sequence ID" value="GHP03392.1"/>
    <property type="molecule type" value="Genomic_DNA"/>
</dbReference>
<dbReference type="CDD" id="cd04738">
    <property type="entry name" value="DHOD_2_like"/>
    <property type="match status" value="1"/>
</dbReference>
<keyword evidence="12 16" id="KW-0560">Oxidoreductase</keyword>
<dbReference type="SUPFAM" id="SSF51395">
    <property type="entry name" value="FMN-linked oxidoreductases"/>
    <property type="match status" value="1"/>
</dbReference>
<dbReference type="Pfam" id="PF01180">
    <property type="entry name" value="DHO_dh"/>
    <property type="match status" value="1"/>
</dbReference>
<comment type="similarity">
    <text evidence="3 16">Belongs to the dihydroorotate dehydrogenase family. Type 2 subfamily.</text>
</comment>
<evidence type="ECO:0000256" key="15">
    <source>
        <dbReference type="ARBA" id="ARBA00048639"/>
    </source>
</evidence>
<keyword evidence="10" id="KW-0809">Transit peptide</keyword>
<keyword evidence="11" id="KW-1133">Transmembrane helix</keyword>
<evidence type="ECO:0000256" key="3">
    <source>
        <dbReference type="ARBA" id="ARBA00005359"/>
    </source>
</evidence>
<dbReference type="PROSITE" id="PS00911">
    <property type="entry name" value="DHODEHASE_1"/>
    <property type="match status" value="1"/>
</dbReference>
<feature type="region of interest" description="Disordered" evidence="17">
    <location>
        <begin position="319"/>
        <end position="338"/>
    </location>
</feature>
<dbReference type="GO" id="GO:0106430">
    <property type="term" value="F:dihydroorotate dehydrogenase (quinone) activity"/>
    <property type="evidence" value="ECO:0007669"/>
    <property type="project" value="UniProtKB-EC"/>
</dbReference>
<gene>
    <name evidence="19" type="ORF">PPROV_000214700</name>
</gene>
<keyword evidence="13 16" id="KW-0496">Mitochondrion</keyword>
<evidence type="ECO:0000256" key="14">
    <source>
        <dbReference type="ARBA" id="ARBA00023136"/>
    </source>
</evidence>
<dbReference type="Proteomes" id="UP000660262">
    <property type="component" value="Unassembled WGS sequence"/>
</dbReference>
<dbReference type="InterPro" id="IPR001295">
    <property type="entry name" value="Dihydroorotate_DH_CS"/>
</dbReference>
<evidence type="ECO:0000256" key="13">
    <source>
        <dbReference type="ARBA" id="ARBA00023128"/>
    </source>
</evidence>
<dbReference type="OrthoDB" id="14784at2759"/>
<evidence type="ECO:0000256" key="8">
    <source>
        <dbReference type="ARBA" id="ARBA00022692"/>
    </source>
</evidence>
<dbReference type="InterPro" id="IPR005720">
    <property type="entry name" value="Dihydroorotate_DH_cat"/>
</dbReference>
<keyword evidence="6 16" id="KW-0285">Flavoprotein</keyword>
<sequence length="436" mass="45520">MTALIRRAAGTLAAAGGAGLVYWSVALDDTQRTALSFEAFSRAMPLARLVDAESAHRLAVAALAARVAPKETRLDAPELSTTLFGRHLSNPLGLAAGFDKGAEAIPALFGLGFGLVEVGSITPKPQDGNPKPRVFRLTEHRAIINRYGFNSDGCAAAARRLATFRAENSLATATTAGATTTTTTSSSSTSTSTSSSLLGVNLGKNKLSTDSAADYAAGTEALAFFADYLVINVSSPNTPGLRGLQESAELTKLVRAVKDTLRTLEKDRGVQWVNGCPPPVVVKLAPDLNGEEIRNIARAAMRSGVDGLIVSNTTVSRPGGIADHERASEAGGLSGPPLMDLSTQTLREVYRATGGKIPIIGVGGVSSGRDAYRKIRAGASVVQLYTAFAYEGPALVPAIKEELAACLRSDGYESVADAVGADYREKKSGGRRRRST</sequence>
<name>A0A830H9U0_9CHLO</name>
<evidence type="ECO:0000256" key="11">
    <source>
        <dbReference type="ARBA" id="ARBA00022989"/>
    </source>
</evidence>
<protein>
    <recommendedName>
        <fullName evidence="5 16">Dihydroorotate dehydrogenase (quinone), mitochondrial</fullName>
        <shortName evidence="16">DHOdehase</shortName>
        <ecNumber evidence="4 16">1.3.5.2</ecNumber>
    </recommendedName>
</protein>
<dbReference type="InterPro" id="IPR013785">
    <property type="entry name" value="Aldolase_TIM"/>
</dbReference>
<proteinExistence type="inferred from homology"/>
<feature type="region of interest" description="Disordered" evidence="17">
    <location>
        <begin position="176"/>
        <end position="196"/>
    </location>
</feature>
<evidence type="ECO:0000256" key="9">
    <source>
        <dbReference type="ARBA" id="ARBA00022792"/>
    </source>
</evidence>
<comment type="pathway">
    <text evidence="2 16">Pyrimidine metabolism; UMP biosynthesis via de novo pathway; orotate from (S)-dihydroorotate (quinone route): step 1/1.</text>
</comment>
<keyword evidence="14" id="KW-0472">Membrane</keyword>
<comment type="subcellular location">
    <subcellularLocation>
        <location evidence="1 16">Mitochondrion inner membrane</location>
        <topology evidence="1 16">Single-pass membrane protein</topology>
    </subcellularLocation>
</comment>
<feature type="domain" description="Dihydroorotate dehydrogenase catalytic" evidence="18">
    <location>
        <begin position="79"/>
        <end position="407"/>
    </location>
</feature>
<organism evidence="19 20">
    <name type="scientific">Pycnococcus provasolii</name>
    <dbReference type="NCBI Taxonomy" id="41880"/>
    <lineage>
        <taxon>Eukaryota</taxon>
        <taxon>Viridiplantae</taxon>
        <taxon>Chlorophyta</taxon>
        <taxon>Pseudoscourfieldiophyceae</taxon>
        <taxon>Pseudoscourfieldiales</taxon>
        <taxon>Pycnococcaceae</taxon>
        <taxon>Pycnococcus</taxon>
    </lineage>
</organism>
<dbReference type="GO" id="GO:0005743">
    <property type="term" value="C:mitochondrial inner membrane"/>
    <property type="evidence" value="ECO:0007669"/>
    <property type="project" value="UniProtKB-SubCell"/>
</dbReference>
<dbReference type="GO" id="GO:0006207">
    <property type="term" value="P:'de novo' pyrimidine nucleobase biosynthetic process"/>
    <property type="evidence" value="ECO:0007669"/>
    <property type="project" value="InterPro"/>
</dbReference>
<accession>A0A830H9U0</accession>
<evidence type="ECO:0000256" key="10">
    <source>
        <dbReference type="ARBA" id="ARBA00022946"/>
    </source>
</evidence>
<evidence type="ECO:0000256" key="2">
    <source>
        <dbReference type="ARBA" id="ARBA00005161"/>
    </source>
</evidence>
<dbReference type="NCBIfam" id="TIGR01036">
    <property type="entry name" value="pyrD_sub2"/>
    <property type="match status" value="1"/>
</dbReference>
<keyword evidence="8" id="KW-0812">Transmembrane</keyword>
<evidence type="ECO:0000313" key="20">
    <source>
        <dbReference type="Proteomes" id="UP000660262"/>
    </source>
</evidence>
<dbReference type="Gene3D" id="3.20.20.70">
    <property type="entry name" value="Aldolase class I"/>
    <property type="match status" value="1"/>
</dbReference>
<comment type="cofactor">
    <cofactor evidence="16">
        <name>FMN</name>
        <dbReference type="ChEBI" id="CHEBI:58210"/>
    </cofactor>
    <text evidence="16">Binds 1 FMN per subunit.</text>
</comment>
<dbReference type="FunFam" id="3.20.20.70:FF:000066">
    <property type="entry name" value="Dihydroorotate dehydrogenase (quinone), mitochondrial"/>
    <property type="match status" value="1"/>
</dbReference>
<dbReference type="EC" id="1.3.5.2" evidence="4 16"/>